<dbReference type="EMBL" id="MNAO01000016">
    <property type="protein sequence ID" value="OHV17879.1"/>
    <property type="molecule type" value="Genomic_DNA"/>
</dbReference>
<dbReference type="Proteomes" id="UP000180215">
    <property type="component" value="Unassembled WGS sequence"/>
</dbReference>
<protein>
    <submittedName>
        <fullName evidence="2">Uncharacterized protein</fullName>
    </submittedName>
</protein>
<reference evidence="2 3" key="1">
    <citation type="submission" date="2016-10" db="EMBL/GenBank/DDBJ databases">
        <title>Draft genome sequence of Methylobacterium extorquens CP3, a seed endophyte of Crotalaria pumila with plant growth-promoting and metal tolerance properties.</title>
        <authorList>
            <person name="Sanchez-Lopez A.S."/>
            <person name="Van Hamme J.D."/>
            <person name="Thijs S."/>
            <person name="Mcammond B.M."/>
            <person name="Stevens V."/>
            <person name="Gonzalez-Chavez M.D.C."/>
            <person name="Vangronsveld J."/>
        </authorList>
    </citation>
    <scope>NUCLEOTIDE SEQUENCE [LARGE SCALE GENOMIC DNA]</scope>
    <source>
        <strain evidence="2 3">CP3</strain>
    </source>
</reference>
<name>A0A1S1P9N4_METEX</name>
<evidence type="ECO:0000313" key="3">
    <source>
        <dbReference type="Proteomes" id="UP000180215"/>
    </source>
</evidence>
<sequence>MLVTARLRITESGDLVALNRGGSVMPGDALANAIEDIRKANPSLFGETAKPPADADNPFAKGPSKNITAQMQLWRSDPERAEYLAAEAGIKLSRNR</sequence>
<proteinExistence type="predicted"/>
<gene>
    <name evidence="2" type="ORF">BK022_02775</name>
</gene>
<accession>A0A1S1P9N4</accession>
<organism evidence="2 3">
    <name type="scientific">Methylorubrum extorquens</name>
    <name type="common">Methylobacterium dichloromethanicum</name>
    <name type="synonym">Methylobacterium extorquens</name>
    <dbReference type="NCBI Taxonomy" id="408"/>
    <lineage>
        <taxon>Bacteria</taxon>
        <taxon>Pseudomonadati</taxon>
        <taxon>Pseudomonadota</taxon>
        <taxon>Alphaproteobacteria</taxon>
        <taxon>Hyphomicrobiales</taxon>
        <taxon>Methylobacteriaceae</taxon>
        <taxon>Methylorubrum</taxon>
    </lineage>
</organism>
<feature type="region of interest" description="Disordered" evidence="1">
    <location>
        <begin position="44"/>
        <end position="64"/>
    </location>
</feature>
<evidence type="ECO:0000256" key="1">
    <source>
        <dbReference type="SAM" id="MobiDB-lite"/>
    </source>
</evidence>
<comment type="caution">
    <text evidence="2">The sequence shown here is derived from an EMBL/GenBank/DDBJ whole genome shotgun (WGS) entry which is preliminary data.</text>
</comment>
<evidence type="ECO:0000313" key="2">
    <source>
        <dbReference type="EMBL" id="OHV17879.1"/>
    </source>
</evidence>
<dbReference type="AlphaFoldDB" id="A0A1S1P9N4"/>